<comment type="caution">
    <text evidence="2">The sequence shown here is derived from an EMBL/GenBank/DDBJ whole genome shotgun (WGS) entry which is preliminary data.</text>
</comment>
<dbReference type="EMBL" id="JADGJW010000208">
    <property type="protein sequence ID" value="KAJ3221794.1"/>
    <property type="molecule type" value="Genomic_DNA"/>
</dbReference>
<feature type="compositionally biased region" description="Basic residues" evidence="1">
    <location>
        <begin position="204"/>
        <end position="213"/>
    </location>
</feature>
<keyword evidence="2" id="KW-0067">ATP-binding</keyword>
<feature type="region of interest" description="Disordered" evidence="1">
    <location>
        <begin position="76"/>
        <end position="96"/>
    </location>
</feature>
<feature type="region of interest" description="Disordered" evidence="1">
    <location>
        <begin position="156"/>
        <end position="213"/>
    </location>
</feature>
<proteinExistence type="predicted"/>
<gene>
    <name evidence="2" type="primary">PRP22_3</name>
    <name evidence="2" type="ORF">HK099_003088</name>
</gene>
<feature type="compositionally biased region" description="Basic residues" evidence="1">
    <location>
        <begin position="76"/>
        <end position="91"/>
    </location>
</feature>
<reference evidence="2" key="1">
    <citation type="submission" date="2020-05" db="EMBL/GenBank/DDBJ databases">
        <title>Phylogenomic resolution of chytrid fungi.</title>
        <authorList>
            <person name="Stajich J.E."/>
            <person name="Amses K."/>
            <person name="Simmons R."/>
            <person name="Seto K."/>
            <person name="Myers J."/>
            <person name="Bonds A."/>
            <person name="Quandt C.A."/>
            <person name="Barry K."/>
            <person name="Liu P."/>
            <person name="Grigoriev I."/>
            <person name="Longcore J.E."/>
            <person name="James T.Y."/>
        </authorList>
    </citation>
    <scope>NUCLEOTIDE SEQUENCE</scope>
    <source>
        <strain evidence="2">JEL0476</strain>
    </source>
</reference>
<feature type="compositionally biased region" description="Basic and acidic residues" evidence="1">
    <location>
        <begin position="159"/>
        <end position="203"/>
    </location>
</feature>
<keyword evidence="2" id="KW-0547">Nucleotide-binding</keyword>
<evidence type="ECO:0000256" key="1">
    <source>
        <dbReference type="SAM" id="MobiDB-lite"/>
    </source>
</evidence>
<sequence>MGQLDDFAKLELVNLITNEVSNHTGIADKTLAEFIITLHENSKDYSTFKQQLTELGSEFPDTFIANLDRLISTVKKSQKSSKSKKSKKVKKNVNDTKKDKISRNIDLFPALAKADDYEAAENFRKEIEKNSEVVAAEVKDTLNEFEEIIKFNNNKKRERSADYEDGRRDTKRDDRRDERRRDDRRADTRDDRRTDGRRDDRRENRRGRSRHIF</sequence>
<name>A0AAD5U4W2_9FUNG</name>
<organism evidence="2 3">
    <name type="scientific">Clydaea vesicula</name>
    <dbReference type="NCBI Taxonomy" id="447962"/>
    <lineage>
        <taxon>Eukaryota</taxon>
        <taxon>Fungi</taxon>
        <taxon>Fungi incertae sedis</taxon>
        <taxon>Chytridiomycota</taxon>
        <taxon>Chytridiomycota incertae sedis</taxon>
        <taxon>Chytridiomycetes</taxon>
        <taxon>Lobulomycetales</taxon>
        <taxon>Lobulomycetaceae</taxon>
        <taxon>Clydaea</taxon>
    </lineage>
</organism>
<evidence type="ECO:0000313" key="2">
    <source>
        <dbReference type="EMBL" id="KAJ3221794.1"/>
    </source>
</evidence>
<keyword evidence="2" id="KW-0347">Helicase</keyword>
<dbReference type="Proteomes" id="UP001211065">
    <property type="component" value="Unassembled WGS sequence"/>
</dbReference>
<keyword evidence="2" id="KW-0378">Hydrolase</keyword>
<protein>
    <submittedName>
        <fullName evidence="2">DEAH-box ATP-dependent RNA helicase prp22</fullName>
    </submittedName>
</protein>
<dbReference type="AlphaFoldDB" id="A0AAD5U4W2"/>
<evidence type="ECO:0000313" key="3">
    <source>
        <dbReference type="Proteomes" id="UP001211065"/>
    </source>
</evidence>
<dbReference type="GO" id="GO:0004386">
    <property type="term" value="F:helicase activity"/>
    <property type="evidence" value="ECO:0007669"/>
    <property type="project" value="UniProtKB-KW"/>
</dbReference>
<accession>A0AAD5U4W2</accession>
<keyword evidence="3" id="KW-1185">Reference proteome</keyword>